<dbReference type="GO" id="GO:0004040">
    <property type="term" value="F:amidase activity"/>
    <property type="evidence" value="ECO:0007669"/>
    <property type="project" value="TreeGrafter"/>
</dbReference>
<protein>
    <recommendedName>
        <fullName evidence="1">Amidase domain-containing protein</fullName>
    </recommendedName>
</protein>
<dbReference type="Gene3D" id="3.90.1300.10">
    <property type="entry name" value="Amidase signature (AS) domain"/>
    <property type="match status" value="1"/>
</dbReference>
<dbReference type="EMBL" id="BTRK01000006">
    <property type="protein sequence ID" value="GMR57880.1"/>
    <property type="molecule type" value="Genomic_DNA"/>
</dbReference>
<dbReference type="AlphaFoldDB" id="A0AAN5D929"/>
<dbReference type="InterPro" id="IPR023631">
    <property type="entry name" value="Amidase_dom"/>
</dbReference>
<comment type="caution">
    <text evidence="2">The sequence shown here is derived from an EMBL/GenBank/DDBJ whole genome shotgun (WGS) entry which is preliminary data.</text>
</comment>
<dbReference type="InterPro" id="IPR036928">
    <property type="entry name" value="AS_sf"/>
</dbReference>
<evidence type="ECO:0000313" key="3">
    <source>
        <dbReference type="Proteomes" id="UP001328107"/>
    </source>
</evidence>
<evidence type="ECO:0000259" key="1">
    <source>
        <dbReference type="Pfam" id="PF01425"/>
    </source>
</evidence>
<sequence length="159" mass="17738">MPTEGPLAQDPHAIVEIMRAAWSDHFISNQDALAVPVDFREDLFKEGVTYRIGFYTTDGYVDPLPGNQRVISEAVEMLEDRGHELVPFSMGDIVHETAMGIFGTAFADGGARAAETLKDEPMTPLMEPLRAFASMRNCTKDLGRNLMRRPYMSTQQRDG</sequence>
<dbReference type="PANTHER" id="PTHR45847">
    <property type="entry name" value="FATTY ACID AMIDE HYDROLASE"/>
    <property type="match status" value="1"/>
</dbReference>
<organism evidence="2 3">
    <name type="scientific">Pristionchus mayeri</name>
    <dbReference type="NCBI Taxonomy" id="1317129"/>
    <lineage>
        <taxon>Eukaryota</taxon>
        <taxon>Metazoa</taxon>
        <taxon>Ecdysozoa</taxon>
        <taxon>Nematoda</taxon>
        <taxon>Chromadorea</taxon>
        <taxon>Rhabditida</taxon>
        <taxon>Rhabditina</taxon>
        <taxon>Diplogasteromorpha</taxon>
        <taxon>Diplogasteroidea</taxon>
        <taxon>Neodiplogasteridae</taxon>
        <taxon>Pristionchus</taxon>
    </lineage>
</organism>
<dbReference type="GO" id="GO:0017064">
    <property type="term" value="F:fatty acid amide hydrolase activity"/>
    <property type="evidence" value="ECO:0007669"/>
    <property type="project" value="TreeGrafter"/>
</dbReference>
<dbReference type="SUPFAM" id="SSF75304">
    <property type="entry name" value="Amidase signature (AS) enzymes"/>
    <property type="match status" value="1"/>
</dbReference>
<dbReference type="Pfam" id="PF01425">
    <property type="entry name" value="Amidase"/>
    <property type="match status" value="1"/>
</dbReference>
<dbReference type="PANTHER" id="PTHR45847:SF10">
    <property type="entry name" value="FATTY ACID AMIDE HYDROLASE 1"/>
    <property type="match status" value="1"/>
</dbReference>
<dbReference type="InterPro" id="IPR052096">
    <property type="entry name" value="Endocannabinoid_amidase"/>
</dbReference>
<proteinExistence type="predicted"/>
<name>A0AAN5D929_9BILA</name>
<accession>A0AAN5D929</accession>
<keyword evidence="3" id="KW-1185">Reference proteome</keyword>
<reference evidence="3" key="1">
    <citation type="submission" date="2022-10" db="EMBL/GenBank/DDBJ databases">
        <title>Genome assembly of Pristionchus species.</title>
        <authorList>
            <person name="Yoshida K."/>
            <person name="Sommer R.J."/>
        </authorList>
    </citation>
    <scope>NUCLEOTIDE SEQUENCE [LARGE SCALE GENOMIC DNA]</scope>
    <source>
        <strain evidence="3">RS5460</strain>
    </source>
</reference>
<dbReference type="GO" id="GO:0009062">
    <property type="term" value="P:fatty acid catabolic process"/>
    <property type="evidence" value="ECO:0007669"/>
    <property type="project" value="TreeGrafter"/>
</dbReference>
<dbReference type="Proteomes" id="UP001328107">
    <property type="component" value="Unassembled WGS sequence"/>
</dbReference>
<evidence type="ECO:0000313" key="2">
    <source>
        <dbReference type="EMBL" id="GMR57880.1"/>
    </source>
</evidence>
<feature type="domain" description="Amidase" evidence="1">
    <location>
        <begin position="3"/>
        <end position="119"/>
    </location>
</feature>
<gene>
    <name evidence="2" type="ORF">PMAYCL1PPCAC_28075</name>
</gene>